<accession>A0A8J8NLR3</accession>
<feature type="domain" description="Peptidase C1A papain C-terminal" evidence="4">
    <location>
        <begin position="131"/>
        <end position="348"/>
    </location>
</feature>
<dbReference type="InterPro" id="IPR038765">
    <property type="entry name" value="Papain-like_cys_pep_sf"/>
</dbReference>
<evidence type="ECO:0000256" key="1">
    <source>
        <dbReference type="ARBA" id="ARBA00008455"/>
    </source>
</evidence>
<gene>
    <name evidence="6" type="ORF">FGO68_gene9192</name>
</gene>
<evidence type="ECO:0000259" key="4">
    <source>
        <dbReference type="SMART" id="SM00645"/>
    </source>
</evidence>
<feature type="domain" description="Cathepsin propeptide inhibitor" evidence="5">
    <location>
        <begin position="25"/>
        <end position="81"/>
    </location>
</feature>
<dbReference type="GO" id="GO:0006508">
    <property type="term" value="P:proteolysis"/>
    <property type="evidence" value="ECO:0007669"/>
    <property type="project" value="InterPro"/>
</dbReference>
<evidence type="ECO:0000256" key="3">
    <source>
        <dbReference type="ARBA" id="ARBA00023157"/>
    </source>
</evidence>
<evidence type="ECO:0000313" key="6">
    <source>
        <dbReference type="EMBL" id="TNV77618.1"/>
    </source>
</evidence>
<reference evidence="6" key="1">
    <citation type="submission" date="2019-06" db="EMBL/GenBank/DDBJ databases">
        <authorList>
            <person name="Zheng W."/>
        </authorList>
    </citation>
    <scope>NUCLEOTIDE SEQUENCE</scope>
    <source>
        <strain evidence="6">QDHG01</strain>
    </source>
</reference>
<sequence length="349" mass="38952">MSTSSFEQSLFLKQIDKTDELDVEFLSFVSVHKKAYNSDSEYKRRSKNYKNNRNFVAQHNKNNTQFQLHMNNFADLDDQEYNMLLGLKMNTLSSNAQEQNEDVNNSDQNFHQVTQATSSIDQNQTSSSIPLPVNLDWRDFGAVSKIKDQGYCGSCYAFATAAAIEGMAYLKTGKMVELSMQQIVDCAADGNLGCYGGDLFSSFSYALDHGLHTLKGYPYYGYQIDCLYNKSSLHLTKFKGYEPIASNNNTLLKRAVAMGPVAIGISASSRQFRFYGSGILSSPKCGQVLDHAVLLIGYGQKKNGIQFWIIKNSWGKRWGEKGFARILMSNEQDNSGTCGIGILSILITI</sequence>
<dbReference type="PROSITE" id="PS00139">
    <property type="entry name" value="THIOL_PROTEASE_CYS"/>
    <property type="match status" value="1"/>
</dbReference>
<dbReference type="EMBL" id="RRYP01011610">
    <property type="protein sequence ID" value="TNV77618.1"/>
    <property type="molecule type" value="Genomic_DNA"/>
</dbReference>
<evidence type="ECO:0000259" key="5">
    <source>
        <dbReference type="SMART" id="SM00848"/>
    </source>
</evidence>
<proteinExistence type="inferred from homology"/>
<evidence type="ECO:0000256" key="2">
    <source>
        <dbReference type="ARBA" id="ARBA00023145"/>
    </source>
</evidence>
<dbReference type="InterPro" id="IPR000169">
    <property type="entry name" value="Pept_cys_AS"/>
</dbReference>
<dbReference type="PANTHER" id="PTHR12411">
    <property type="entry name" value="CYSTEINE PROTEASE FAMILY C1-RELATED"/>
    <property type="match status" value="1"/>
</dbReference>
<dbReference type="InterPro" id="IPR039417">
    <property type="entry name" value="Peptidase_C1A_papain-like"/>
</dbReference>
<dbReference type="Proteomes" id="UP000785679">
    <property type="component" value="Unassembled WGS sequence"/>
</dbReference>
<dbReference type="InterPro" id="IPR013128">
    <property type="entry name" value="Peptidase_C1A"/>
</dbReference>
<evidence type="ECO:0008006" key="8">
    <source>
        <dbReference type="Google" id="ProtNLM"/>
    </source>
</evidence>
<dbReference type="InterPro" id="IPR013201">
    <property type="entry name" value="Prot_inhib_I29"/>
</dbReference>
<dbReference type="SMART" id="SM00645">
    <property type="entry name" value="Pept_C1"/>
    <property type="match status" value="1"/>
</dbReference>
<dbReference type="PROSITE" id="PS00639">
    <property type="entry name" value="THIOL_PROTEASE_HIS"/>
    <property type="match status" value="1"/>
</dbReference>
<dbReference type="PRINTS" id="PR00705">
    <property type="entry name" value="PAPAIN"/>
</dbReference>
<dbReference type="GO" id="GO:0008234">
    <property type="term" value="F:cysteine-type peptidase activity"/>
    <property type="evidence" value="ECO:0007669"/>
    <property type="project" value="InterPro"/>
</dbReference>
<name>A0A8J8NLR3_HALGN</name>
<dbReference type="Gene3D" id="3.90.70.10">
    <property type="entry name" value="Cysteine proteinases"/>
    <property type="match status" value="1"/>
</dbReference>
<dbReference type="SMART" id="SM00848">
    <property type="entry name" value="Inhibitor_I29"/>
    <property type="match status" value="1"/>
</dbReference>
<comment type="similarity">
    <text evidence="1">Belongs to the peptidase C1 family.</text>
</comment>
<dbReference type="Pfam" id="PF00112">
    <property type="entry name" value="Peptidase_C1"/>
    <property type="match status" value="1"/>
</dbReference>
<keyword evidence="2" id="KW-0865">Zymogen</keyword>
<comment type="caution">
    <text evidence="6">The sequence shown here is derived from an EMBL/GenBank/DDBJ whole genome shotgun (WGS) entry which is preliminary data.</text>
</comment>
<dbReference type="InterPro" id="IPR025660">
    <property type="entry name" value="Pept_his_AS"/>
</dbReference>
<organism evidence="6 7">
    <name type="scientific">Halteria grandinella</name>
    <dbReference type="NCBI Taxonomy" id="5974"/>
    <lineage>
        <taxon>Eukaryota</taxon>
        <taxon>Sar</taxon>
        <taxon>Alveolata</taxon>
        <taxon>Ciliophora</taxon>
        <taxon>Intramacronucleata</taxon>
        <taxon>Spirotrichea</taxon>
        <taxon>Stichotrichia</taxon>
        <taxon>Sporadotrichida</taxon>
        <taxon>Halteriidae</taxon>
        <taxon>Halteria</taxon>
    </lineage>
</organism>
<evidence type="ECO:0000313" key="7">
    <source>
        <dbReference type="Proteomes" id="UP000785679"/>
    </source>
</evidence>
<dbReference type="SUPFAM" id="SSF54001">
    <property type="entry name" value="Cysteine proteinases"/>
    <property type="match status" value="1"/>
</dbReference>
<protein>
    <recommendedName>
        <fullName evidence="8">Cysteine protease</fullName>
    </recommendedName>
</protein>
<dbReference type="Pfam" id="PF08246">
    <property type="entry name" value="Inhibitor_I29"/>
    <property type="match status" value="1"/>
</dbReference>
<dbReference type="CDD" id="cd02248">
    <property type="entry name" value="Peptidase_C1A"/>
    <property type="match status" value="1"/>
</dbReference>
<keyword evidence="3" id="KW-1015">Disulfide bond</keyword>
<dbReference type="InterPro" id="IPR000668">
    <property type="entry name" value="Peptidase_C1A_C"/>
</dbReference>
<dbReference type="AlphaFoldDB" id="A0A8J8NLR3"/>
<dbReference type="OrthoDB" id="291838at2759"/>
<keyword evidence="7" id="KW-1185">Reference proteome</keyword>